<keyword evidence="3" id="KW-1185">Reference proteome</keyword>
<comment type="caution">
    <text evidence="2">The sequence shown here is derived from an EMBL/GenBank/DDBJ whole genome shotgun (WGS) entry which is preliminary data.</text>
</comment>
<accession>A0A6A4VWC8</accession>
<proteinExistence type="predicted"/>
<name>A0A6A4VWC8_AMPAM</name>
<sequence length="147" mass="16603">MDAATAEMKAKFLAFLQDEDIRKEVRKLFGVEEKEREIAELKSLVKTQEAQIVDQDKRLNELEQYSRRNCLSYTGIPEESAENPVQLAIDLAKTVGVKLDRTDLDRAHRVGRVGQGQKPRPLLVKYAHWRIQTCVLGGGPTPASNQT</sequence>
<keyword evidence="1" id="KW-0175">Coiled coil</keyword>
<evidence type="ECO:0000313" key="2">
    <source>
        <dbReference type="EMBL" id="KAF0298475.1"/>
    </source>
</evidence>
<evidence type="ECO:0000313" key="3">
    <source>
        <dbReference type="Proteomes" id="UP000440578"/>
    </source>
</evidence>
<dbReference type="AlphaFoldDB" id="A0A6A4VWC8"/>
<feature type="coiled-coil region" evidence="1">
    <location>
        <begin position="31"/>
        <end position="65"/>
    </location>
</feature>
<dbReference type="Gene3D" id="3.30.70.1820">
    <property type="entry name" value="L1 transposable element, RRM domain"/>
    <property type="match status" value="1"/>
</dbReference>
<dbReference type="EMBL" id="VIIS01001429">
    <property type="protein sequence ID" value="KAF0298475.1"/>
    <property type="molecule type" value="Genomic_DNA"/>
</dbReference>
<dbReference type="Proteomes" id="UP000440578">
    <property type="component" value="Unassembled WGS sequence"/>
</dbReference>
<protein>
    <submittedName>
        <fullName evidence="2">Uncharacterized protein</fullName>
    </submittedName>
</protein>
<organism evidence="2 3">
    <name type="scientific">Amphibalanus amphitrite</name>
    <name type="common">Striped barnacle</name>
    <name type="synonym">Balanus amphitrite</name>
    <dbReference type="NCBI Taxonomy" id="1232801"/>
    <lineage>
        <taxon>Eukaryota</taxon>
        <taxon>Metazoa</taxon>
        <taxon>Ecdysozoa</taxon>
        <taxon>Arthropoda</taxon>
        <taxon>Crustacea</taxon>
        <taxon>Multicrustacea</taxon>
        <taxon>Cirripedia</taxon>
        <taxon>Thoracica</taxon>
        <taxon>Thoracicalcarea</taxon>
        <taxon>Balanomorpha</taxon>
        <taxon>Balanoidea</taxon>
        <taxon>Balanidae</taxon>
        <taxon>Amphibalaninae</taxon>
        <taxon>Amphibalanus</taxon>
    </lineage>
</organism>
<evidence type="ECO:0000256" key="1">
    <source>
        <dbReference type="SAM" id="Coils"/>
    </source>
</evidence>
<reference evidence="2 3" key="1">
    <citation type="submission" date="2019-07" db="EMBL/GenBank/DDBJ databases">
        <title>Draft genome assembly of a fouling barnacle, Amphibalanus amphitrite (Darwin, 1854): The first reference genome for Thecostraca.</title>
        <authorList>
            <person name="Kim W."/>
        </authorList>
    </citation>
    <scope>NUCLEOTIDE SEQUENCE [LARGE SCALE GENOMIC DNA]</scope>
    <source>
        <strain evidence="2">SNU_AA5</strain>
        <tissue evidence="2">Soma without cirri and trophi</tissue>
    </source>
</reference>
<gene>
    <name evidence="2" type="ORF">FJT64_004152</name>
</gene>